<dbReference type="GO" id="GO:0006207">
    <property type="term" value="P:'de novo' pyrimidine nucleobase biosynthetic process"/>
    <property type="evidence" value="ECO:0007669"/>
    <property type="project" value="InterPro"/>
</dbReference>
<evidence type="ECO:0000256" key="4">
    <source>
        <dbReference type="ARBA" id="ARBA00010804"/>
    </source>
</evidence>
<evidence type="ECO:0000256" key="3">
    <source>
        <dbReference type="ARBA" id="ARBA00004725"/>
    </source>
</evidence>
<evidence type="ECO:0000256" key="2">
    <source>
        <dbReference type="ARBA" id="ARBA00004668"/>
    </source>
</evidence>
<evidence type="ECO:0000256" key="6">
    <source>
        <dbReference type="ARBA" id="ARBA00023002"/>
    </source>
</evidence>
<sequence>MPCPGRASGVSAINTVQGLMSVDCEGVPYPAIGQEKLTTYGGVSGNAVRPIALKAVSAIARALPGFAIMGIGGIDSADTALQFLECGATVLQIGSAVQNQDFTLIEDYEVGLKTLLYLKSIDSLRGWSGQSPPTPTHQKGKPLATIRDENGKVLPHFGKFKKKREELLLAAKLQDPLSGQEPERQGPDHWNLPERPVPSVRAVVGSALPRIGDYKGLDKEQQVVAVINDDMCINCGKCYMTCNDSGYQAIQLDPETHIPHVTDDCTGCNLCVSVCPIIDCISMVRKQIPHIIKRGVLASQHVAVQ</sequence>
<dbReference type="EMBL" id="GECU01014860">
    <property type="protein sequence ID" value="JAS92846.1"/>
    <property type="molecule type" value="Transcribed_RNA"/>
</dbReference>
<dbReference type="InterPro" id="IPR005720">
    <property type="entry name" value="Dihydroorotate_DH_cat"/>
</dbReference>
<dbReference type="GO" id="GO:0006210">
    <property type="term" value="P:thymine catabolic process"/>
    <property type="evidence" value="ECO:0007669"/>
    <property type="project" value="TreeGrafter"/>
</dbReference>
<dbReference type="EC" id="1.3.1.2" evidence="5"/>
<dbReference type="PROSITE" id="PS00198">
    <property type="entry name" value="4FE4S_FER_1"/>
    <property type="match status" value="1"/>
</dbReference>
<evidence type="ECO:0000256" key="8">
    <source>
        <dbReference type="ARBA" id="ARBA00032722"/>
    </source>
</evidence>
<dbReference type="GO" id="GO:0017113">
    <property type="term" value="F:dihydropyrimidine dehydrogenase (NADP+) activity"/>
    <property type="evidence" value="ECO:0007669"/>
    <property type="project" value="UniProtKB-EC"/>
</dbReference>
<dbReference type="UniPathway" id="UPA00131"/>
<dbReference type="GO" id="GO:0006212">
    <property type="term" value="P:uracil catabolic process"/>
    <property type="evidence" value="ECO:0007669"/>
    <property type="project" value="TreeGrafter"/>
</dbReference>
<dbReference type="InterPro" id="IPR017896">
    <property type="entry name" value="4Fe4S_Fe-S-bd"/>
</dbReference>
<dbReference type="Pfam" id="PF01180">
    <property type="entry name" value="DHO_dh"/>
    <property type="match status" value="1"/>
</dbReference>
<dbReference type="GO" id="GO:0044205">
    <property type="term" value="P:'de novo' UMP biosynthetic process"/>
    <property type="evidence" value="ECO:0007669"/>
    <property type="project" value="UniProtKB-UniPathway"/>
</dbReference>
<dbReference type="PROSITE" id="PS00912">
    <property type="entry name" value="DHODEHASE_2"/>
    <property type="match status" value="1"/>
</dbReference>
<dbReference type="Pfam" id="PF14697">
    <property type="entry name" value="Fer4_21"/>
    <property type="match status" value="1"/>
</dbReference>
<dbReference type="GO" id="GO:0002058">
    <property type="term" value="F:uracil binding"/>
    <property type="evidence" value="ECO:0007669"/>
    <property type="project" value="TreeGrafter"/>
</dbReference>
<dbReference type="GO" id="GO:0019483">
    <property type="term" value="P:beta-alanine biosynthetic process"/>
    <property type="evidence" value="ECO:0007669"/>
    <property type="project" value="UniProtKB-UniPathway"/>
</dbReference>
<dbReference type="SUPFAM" id="SSF54862">
    <property type="entry name" value="4Fe-4S ferredoxins"/>
    <property type="match status" value="1"/>
</dbReference>
<comment type="pathway">
    <text evidence="2">Amino-acid biosynthesis; beta-alanine biosynthesis.</text>
</comment>
<evidence type="ECO:0000256" key="9">
    <source>
        <dbReference type="SAM" id="MobiDB-lite"/>
    </source>
</evidence>
<dbReference type="Gene3D" id="3.30.70.20">
    <property type="match status" value="1"/>
</dbReference>
<evidence type="ECO:0000313" key="11">
    <source>
        <dbReference type="EMBL" id="JAS92846.1"/>
    </source>
</evidence>
<gene>
    <name evidence="11" type="ORF">g.27867</name>
</gene>
<reference evidence="11" key="1">
    <citation type="submission" date="2015-11" db="EMBL/GenBank/DDBJ databases">
        <title>De novo transcriptome assembly of four potential Pierce s Disease insect vectors from Arizona vineyards.</title>
        <authorList>
            <person name="Tassone E.E."/>
        </authorList>
    </citation>
    <scope>NUCLEOTIDE SEQUENCE</scope>
</reference>
<comment type="cofactor">
    <cofactor evidence="1">
        <name>FMN</name>
        <dbReference type="ChEBI" id="CHEBI:58210"/>
    </cofactor>
</comment>
<evidence type="ECO:0000256" key="7">
    <source>
        <dbReference type="ARBA" id="ARBA00030119"/>
    </source>
</evidence>
<accession>A0A1B6J110</accession>
<dbReference type="GO" id="GO:0004152">
    <property type="term" value="F:dihydroorotate dehydrogenase activity"/>
    <property type="evidence" value="ECO:0007669"/>
    <property type="project" value="UniProtKB-ARBA"/>
</dbReference>
<name>A0A1B6J110_9HEMI</name>
<dbReference type="InterPro" id="IPR017900">
    <property type="entry name" value="4Fe4S_Fe_S_CS"/>
</dbReference>
<evidence type="ECO:0000259" key="10">
    <source>
        <dbReference type="PROSITE" id="PS51379"/>
    </source>
</evidence>
<dbReference type="UniPathway" id="UPA00070"/>
<evidence type="ECO:0000256" key="1">
    <source>
        <dbReference type="ARBA" id="ARBA00001917"/>
    </source>
</evidence>
<dbReference type="GO" id="GO:0005829">
    <property type="term" value="C:cytosol"/>
    <property type="evidence" value="ECO:0007669"/>
    <property type="project" value="TreeGrafter"/>
</dbReference>
<protein>
    <recommendedName>
        <fullName evidence="5">dihydropyrimidine dehydrogenase (NADP(+))</fullName>
        <ecNumber evidence="5">1.3.1.2</ecNumber>
    </recommendedName>
    <alternativeName>
        <fullName evidence="8">Dihydrothymine dehydrogenase</fullName>
    </alternativeName>
    <alternativeName>
        <fullName evidence="7">Dihydrouracil dehydrogenase</fullName>
    </alternativeName>
</protein>
<keyword evidence="6" id="KW-0560">Oxidoreductase</keyword>
<evidence type="ECO:0000256" key="5">
    <source>
        <dbReference type="ARBA" id="ARBA00013004"/>
    </source>
</evidence>
<organism evidence="11">
    <name type="scientific">Homalodisca liturata</name>
    <dbReference type="NCBI Taxonomy" id="320908"/>
    <lineage>
        <taxon>Eukaryota</taxon>
        <taxon>Metazoa</taxon>
        <taxon>Ecdysozoa</taxon>
        <taxon>Arthropoda</taxon>
        <taxon>Hexapoda</taxon>
        <taxon>Insecta</taxon>
        <taxon>Pterygota</taxon>
        <taxon>Neoptera</taxon>
        <taxon>Paraneoptera</taxon>
        <taxon>Hemiptera</taxon>
        <taxon>Auchenorrhyncha</taxon>
        <taxon>Membracoidea</taxon>
        <taxon>Cicadellidae</taxon>
        <taxon>Cicadellinae</taxon>
        <taxon>Proconiini</taxon>
        <taxon>Homalodisca</taxon>
    </lineage>
</organism>
<dbReference type="AlphaFoldDB" id="A0A1B6J110"/>
<feature type="domain" description="4Fe-4S ferredoxin-type" evidence="10">
    <location>
        <begin position="223"/>
        <end position="255"/>
    </location>
</feature>
<feature type="region of interest" description="Disordered" evidence="9">
    <location>
        <begin position="174"/>
        <end position="195"/>
    </location>
</feature>
<feature type="domain" description="4Fe-4S ferredoxin-type" evidence="10">
    <location>
        <begin position="256"/>
        <end position="286"/>
    </location>
</feature>
<dbReference type="Gene3D" id="3.20.20.70">
    <property type="entry name" value="Aldolase class I"/>
    <property type="match status" value="1"/>
</dbReference>
<comment type="similarity">
    <text evidence="4">Belongs to the dihydropyrimidine dehydrogenase family.</text>
</comment>
<dbReference type="GO" id="GO:0050661">
    <property type="term" value="F:NADP binding"/>
    <property type="evidence" value="ECO:0007669"/>
    <property type="project" value="TreeGrafter"/>
</dbReference>
<dbReference type="PANTHER" id="PTHR43073:SF2">
    <property type="entry name" value="DIHYDROPYRIMIDINE DEHYDROGENASE [NADP(+)]"/>
    <property type="match status" value="1"/>
</dbReference>
<dbReference type="PANTHER" id="PTHR43073">
    <property type="entry name" value="DIHYDROPYRIMIDINE DEHYDROGENASE [NADP(+)]"/>
    <property type="match status" value="1"/>
</dbReference>
<dbReference type="PROSITE" id="PS51379">
    <property type="entry name" value="4FE4S_FER_2"/>
    <property type="match status" value="2"/>
</dbReference>
<dbReference type="InterPro" id="IPR013785">
    <property type="entry name" value="Aldolase_TIM"/>
</dbReference>
<proteinExistence type="inferred from homology"/>
<comment type="pathway">
    <text evidence="3">Pyrimidine metabolism; UMP biosynthesis via de novo pathway.</text>
</comment>
<dbReference type="FunFam" id="3.30.70.20:FF:000023">
    <property type="entry name" value="Dihydropyrimidine dehydrogenase [NADP(+)]"/>
    <property type="match status" value="1"/>
</dbReference>
<dbReference type="InterPro" id="IPR001295">
    <property type="entry name" value="Dihydroorotate_DH_CS"/>
</dbReference>
<dbReference type="SUPFAM" id="SSF51395">
    <property type="entry name" value="FMN-linked oxidoreductases"/>
    <property type="match status" value="1"/>
</dbReference>